<evidence type="ECO:0000256" key="1">
    <source>
        <dbReference type="ARBA" id="ARBA00005578"/>
    </source>
</evidence>
<reference evidence="3" key="1">
    <citation type="submission" date="2013-05" db="EMBL/GenBank/DDBJ databases">
        <authorList>
            <person name="Yim A.K.Y."/>
            <person name="Chan T.F."/>
            <person name="Ji K.M."/>
            <person name="Liu X.Y."/>
            <person name="Zhou J.W."/>
            <person name="Li R.Q."/>
            <person name="Yang K.Y."/>
            <person name="Li J."/>
            <person name="Li M."/>
            <person name="Law P.T.W."/>
            <person name="Wu Y.L."/>
            <person name="Cai Z.L."/>
            <person name="Qin H."/>
            <person name="Bao Y."/>
            <person name="Leung R.K.K."/>
            <person name="Ng P.K.S."/>
            <person name="Zou J."/>
            <person name="Zhong X.J."/>
            <person name="Ran P.X."/>
            <person name="Zhong N.S."/>
            <person name="Liu Z.G."/>
            <person name="Tsui S.K.W."/>
        </authorList>
    </citation>
    <scope>NUCLEOTIDE SEQUENCE</scope>
    <source>
        <strain evidence="3">Derf</strain>
        <tissue evidence="3">Whole organism</tissue>
    </source>
</reference>
<dbReference type="InterPro" id="IPR036065">
    <property type="entry name" value="BolA-like_sf"/>
</dbReference>
<comment type="similarity">
    <text evidence="1 2">Belongs to the BolA/IbaG family.</text>
</comment>
<dbReference type="GO" id="GO:1990229">
    <property type="term" value="C:iron-sulfur cluster assembly complex"/>
    <property type="evidence" value="ECO:0007669"/>
    <property type="project" value="UniProtKB-ARBA"/>
</dbReference>
<dbReference type="AlphaFoldDB" id="A0A922I0G4"/>
<dbReference type="PANTHER" id="PTHR46229">
    <property type="entry name" value="BOLA TRANSCRIPTION REGULATOR"/>
    <property type="match status" value="1"/>
</dbReference>
<sequence length="142" mass="16149">MSLSSRSYTSLPRILQIKNLLSNIGYSFHNSVIKNGPIQDRIESKLKSKLDPLNLDVQNESSMHNVPRGSETHFRVVIVSKKFNGLNALQRHRKVVKVLREEFQNIHAMAIEAYTPIQWEMDLNGKSDCRSPRCLGGSKSTK</sequence>
<dbReference type="SUPFAM" id="SSF82657">
    <property type="entry name" value="BolA-like"/>
    <property type="match status" value="1"/>
</dbReference>
<protein>
    <recommendedName>
        <fullName evidence="5">BolA-like protein</fullName>
    </recommendedName>
</protein>
<evidence type="ECO:0000313" key="4">
    <source>
        <dbReference type="Proteomes" id="UP000790347"/>
    </source>
</evidence>
<dbReference type="Proteomes" id="UP000790347">
    <property type="component" value="Unassembled WGS sequence"/>
</dbReference>
<dbReference type="PANTHER" id="PTHR46229:SF2">
    <property type="entry name" value="BOLA-LIKE PROTEIN 1"/>
    <property type="match status" value="1"/>
</dbReference>
<dbReference type="Pfam" id="PF01722">
    <property type="entry name" value="BolA"/>
    <property type="match status" value="1"/>
</dbReference>
<dbReference type="EMBL" id="ASGP02000003">
    <property type="protein sequence ID" value="KAH9516705.1"/>
    <property type="molecule type" value="Genomic_DNA"/>
</dbReference>
<name>A0A922I0G4_DERFA</name>
<gene>
    <name evidence="3" type="ORF">DERF_007431</name>
</gene>
<evidence type="ECO:0000256" key="2">
    <source>
        <dbReference type="RuleBase" id="RU003860"/>
    </source>
</evidence>
<reference evidence="3" key="2">
    <citation type="journal article" date="2022" name="Res Sq">
        <title>Comparative Genomics Reveals Insights into the Divergent Evolution of Astigmatic Mites and Household Pest Adaptations.</title>
        <authorList>
            <person name="Xiong Q."/>
            <person name="Wan A.T.-Y."/>
            <person name="Liu X.-Y."/>
            <person name="Fung C.S.-H."/>
            <person name="Xiao X."/>
            <person name="Malainual N."/>
            <person name="Hou J."/>
            <person name="Wang L."/>
            <person name="Wang M."/>
            <person name="Yang K."/>
            <person name="Cui Y."/>
            <person name="Leung E."/>
            <person name="Nong W."/>
            <person name="Shin S.-K."/>
            <person name="Au S."/>
            <person name="Jeong K.Y."/>
            <person name="Chew F.T."/>
            <person name="Hui J."/>
            <person name="Leung T.F."/>
            <person name="Tungtrongchitr A."/>
            <person name="Zhong N."/>
            <person name="Liu Z."/>
            <person name="Tsui S."/>
        </authorList>
    </citation>
    <scope>NUCLEOTIDE SEQUENCE</scope>
    <source>
        <strain evidence="3">Derf</strain>
        <tissue evidence="3">Whole organism</tissue>
    </source>
</reference>
<accession>A0A922I0G4</accession>
<dbReference type="InterPro" id="IPR002634">
    <property type="entry name" value="BolA"/>
</dbReference>
<comment type="caution">
    <text evidence="3">The sequence shown here is derived from an EMBL/GenBank/DDBJ whole genome shotgun (WGS) entry which is preliminary data.</text>
</comment>
<evidence type="ECO:0000313" key="3">
    <source>
        <dbReference type="EMBL" id="KAH9516705.1"/>
    </source>
</evidence>
<keyword evidence="4" id="KW-1185">Reference proteome</keyword>
<dbReference type="Gene3D" id="3.30.300.90">
    <property type="entry name" value="BolA-like"/>
    <property type="match status" value="1"/>
</dbReference>
<organism evidence="3 4">
    <name type="scientific">Dermatophagoides farinae</name>
    <name type="common">American house dust mite</name>
    <dbReference type="NCBI Taxonomy" id="6954"/>
    <lineage>
        <taxon>Eukaryota</taxon>
        <taxon>Metazoa</taxon>
        <taxon>Ecdysozoa</taxon>
        <taxon>Arthropoda</taxon>
        <taxon>Chelicerata</taxon>
        <taxon>Arachnida</taxon>
        <taxon>Acari</taxon>
        <taxon>Acariformes</taxon>
        <taxon>Sarcoptiformes</taxon>
        <taxon>Astigmata</taxon>
        <taxon>Psoroptidia</taxon>
        <taxon>Analgoidea</taxon>
        <taxon>Pyroglyphidae</taxon>
        <taxon>Dermatophagoidinae</taxon>
        <taxon>Dermatophagoides</taxon>
    </lineage>
</organism>
<evidence type="ECO:0008006" key="5">
    <source>
        <dbReference type="Google" id="ProtNLM"/>
    </source>
</evidence>
<proteinExistence type="inferred from homology"/>
<dbReference type="InterPro" id="IPR050961">
    <property type="entry name" value="BolA/IbaG_stress_morph_reg"/>
</dbReference>
<dbReference type="FunFam" id="3.30.300.90:FF:000001">
    <property type="entry name" value="Transcriptional regulator BolA"/>
    <property type="match status" value="1"/>
</dbReference>